<dbReference type="Proteomes" id="UP000271098">
    <property type="component" value="Unassembled WGS sequence"/>
</dbReference>
<name>A0A3P6SXG0_9BILA</name>
<evidence type="ECO:0000313" key="1">
    <source>
        <dbReference type="EMBL" id="VDK72585.1"/>
    </source>
</evidence>
<gene>
    <name evidence="1" type="ORF">GPUH_LOCUS9454</name>
</gene>
<dbReference type="AlphaFoldDB" id="A0A3P6SXG0"/>
<evidence type="ECO:0000313" key="2">
    <source>
        <dbReference type="Proteomes" id="UP000271098"/>
    </source>
</evidence>
<protein>
    <submittedName>
        <fullName evidence="1">Uncharacterized protein</fullName>
    </submittedName>
</protein>
<accession>A0A3P6SXG0</accession>
<organism evidence="1 2">
    <name type="scientific">Gongylonema pulchrum</name>
    <dbReference type="NCBI Taxonomy" id="637853"/>
    <lineage>
        <taxon>Eukaryota</taxon>
        <taxon>Metazoa</taxon>
        <taxon>Ecdysozoa</taxon>
        <taxon>Nematoda</taxon>
        <taxon>Chromadorea</taxon>
        <taxon>Rhabditida</taxon>
        <taxon>Spirurina</taxon>
        <taxon>Spiruromorpha</taxon>
        <taxon>Spiruroidea</taxon>
        <taxon>Gongylonematidae</taxon>
        <taxon>Gongylonema</taxon>
    </lineage>
</organism>
<proteinExistence type="predicted"/>
<sequence length="47" mass="5042">MRCAPNSDVFVGERCAAGEGAVSTIAVRSYTSGCWIERNNSDWCSAI</sequence>
<dbReference type="EMBL" id="UYRT01031044">
    <property type="protein sequence ID" value="VDK72585.1"/>
    <property type="molecule type" value="Genomic_DNA"/>
</dbReference>
<reference evidence="1 2" key="1">
    <citation type="submission" date="2018-11" db="EMBL/GenBank/DDBJ databases">
        <authorList>
            <consortium name="Pathogen Informatics"/>
        </authorList>
    </citation>
    <scope>NUCLEOTIDE SEQUENCE [LARGE SCALE GENOMIC DNA]</scope>
</reference>
<keyword evidence="2" id="KW-1185">Reference proteome</keyword>